<feature type="transmembrane region" description="Helical" evidence="1">
    <location>
        <begin position="280"/>
        <end position="302"/>
    </location>
</feature>
<evidence type="ECO:0000313" key="4">
    <source>
        <dbReference type="Proteomes" id="UP000248706"/>
    </source>
</evidence>
<gene>
    <name evidence="3" type="ORF">A4R35_23070</name>
</gene>
<name>A0A328VQG1_9CHLR</name>
<reference evidence="3 4" key="1">
    <citation type="submission" date="2016-08" db="EMBL/GenBank/DDBJ databases">
        <title>Analysis of Carbohydrate Active Enzymes in Thermogemmatispora T81 Reveals Carbohydrate Degradation Ability.</title>
        <authorList>
            <person name="Tomazini A."/>
            <person name="Lal S."/>
            <person name="Stott M."/>
            <person name="Henrissat B."/>
            <person name="Polikarpov I."/>
            <person name="Sparling R."/>
            <person name="Levin D.B."/>
        </authorList>
    </citation>
    <scope>NUCLEOTIDE SEQUENCE [LARGE SCALE GENOMIC DNA]</scope>
    <source>
        <strain evidence="3 4">T81</strain>
    </source>
</reference>
<dbReference type="AlphaFoldDB" id="A0A328VQG1"/>
<dbReference type="EMBL" id="MCIF01000002">
    <property type="protein sequence ID" value="RAQ98442.1"/>
    <property type="molecule type" value="Genomic_DNA"/>
</dbReference>
<feature type="transmembrane region" description="Helical" evidence="1">
    <location>
        <begin position="66"/>
        <end position="84"/>
    </location>
</feature>
<evidence type="ECO:0000259" key="2">
    <source>
        <dbReference type="Pfam" id="PF13559"/>
    </source>
</evidence>
<keyword evidence="1" id="KW-0472">Membrane</keyword>
<accession>A0A328VQG1</accession>
<proteinExistence type="predicted"/>
<feature type="domain" description="Protein-glutamine gamma-glutamyltransferase-like C-terminal" evidence="2">
    <location>
        <begin position="358"/>
        <end position="434"/>
    </location>
</feature>
<feature type="transmembrane region" description="Helical" evidence="1">
    <location>
        <begin position="223"/>
        <end position="245"/>
    </location>
</feature>
<keyword evidence="1" id="KW-1133">Transmembrane helix</keyword>
<feature type="transmembrane region" description="Helical" evidence="1">
    <location>
        <begin position="104"/>
        <end position="123"/>
    </location>
</feature>
<evidence type="ECO:0000313" key="3">
    <source>
        <dbReference type="EMBL" id="RAQ98442.1"/>
    </source>
</evidence>
<protein>
    <recommendedName>
        <fullName evidence="2">Protein-glutamine gamma-glutamyltransferase-like C-terminal domain-containing protein</fullName>
    </recommendedName>
</protein>
<dbReference type="Pfam" id="PF13559">
    <property type="entry name" value="DUF4129"/>
    <property type="match status" value="1"/>
</dbReference>
<organism evidence="3 4">
    <name type="scientific">Thermogemmatispora tikiterensis</name>
    <dbReference type="NCBI Taxonomy" id="1825093"/>
    <lineage>
        <taxon>Bacteria</taxon>
        <taxon>Bacillati</taxon>
        <taxon>Chloroflexota</taxon>
        <taxon>Ktedonobacteria</taxon>
        <taxon>Thermogemmatisporales</taxon>
        <taxon>Thermogemmatisporaceae</taxon>
        <taxon>Thermogemmatispora</taxon>
    </lineage>
</organism>
<feature type="transmembrane region" description="Helical" evidence="1">
    <location>
        <begin position="198"/>
        <end position="216"/>
    </location>
</feature>
<comment type="caution">
    <text evidence="3">The sequence shown here is derived from an EMBL/GenBank/DDBJ whole genome shotgun (WGS) entry which is preliminary data.</text>
</comment>
<feature type="transmembrane region" description="Helical" evidence="1">
    <location>
        <begin position="173"/>
        <end position="192"/>
    </location>
</feature>
<feature type="transmembrane region" description="Helical" evidence="1">
    <location>
        <begin position="42"/>
        <end position="60"/>
    </location>
</feature>
<feature type="transmembrane region" description="Helical" evidence="1">
    <location>
        <begin position="12"/>
        <end position="30"/>
    </location>
</feature>
<feature type="transmembrane region" description="Helical" evidence="1">
    <location>
        <begin position="129"/>
        <end position="152"/>
    </location>
</feature>
<keyword evidence="1" id="KW-0812">Transmembrane</keyword>
<evidence type="ECO:0000256" key="1">
    <source>
        <dbReference type="SAM" id="Phobius"/>
    </source>
</evidence>
<sequence length="458" mass="51858">MPLLLFPQSDWLAFLGGLILLWWARSVEVWTEQRPARQRWRAPARLLPLALALGGVWGPLLPQLLVGRFLVDFSLAALLLVWLWRRALARARLGFEHEALTRSFRLGFLALLASLMLALLAPWRDLLAVLSLTLPLFFFSGLLTLSLARLSTIRRQRLRRAGDTGAVADPTRPWLLALALLSLLILLLVALLETIFSFVTFQAAITLLTPVVARAWDWVSEVLLWLIVLILTPFFDLFALVVAAVRREGPASAPVLISPATLRRQLLTQQGQSHLSVPPLLLMGGRLLLLLLIIGGLLWLVIRVVHLGRWQSLVPEVEEEREMLNPLALLGERLRQRRGQRRRRVLIEPLPPTSLRWLYRAWLQDLAARDRTWVRHPAETPQEYLARLRTSLPATTSTQQLVEFGDQLTQAYLPERYGGQPAEAGRLAALRQSWKKLHTSLSTRGGRFDDRQKSEGPS</sequence>
<keyword evidence="4" id="KW-1185">Reference proteome</keyword>
<dbReference type="Proteomes" id="UP000248706">
    <property type="component" value="Unassembled WGS sequence"/>
</dbReference>
<dbReference type="InterPro" id="IPR025403">
    <property type="entry name" value="TgpA-like_C"/>
</dbReference>